<keyword evidence="2 5" id="KW-0540">Nuclease</keyword>
<protein>
    <recommendedName>
        <fullName evidence="5">Exodeoxyribonuclease 7 large subunit</fullName>
        <ecNumber evidence="5">3.1.11.6</ecNumber>
    </recommendedName>
    <alternativeName>
        <fullName evidence="5">Exodeoxyribonuclease VII large subunit</fullName>
        <shortName evidence="5">Exonuclease VII large subunit</shortName>
    </alternativeName>
</protein>
<dbReference type="NCBIfam" id="TIGR00237">
    <property type="entry name" value="xseA"/>
    <property type="match status" value="1"/>
</dbReference>
<dbReference type="HAMAP" id="MF_00378">
    <property type="entry name" value="Exonuc_7_L"/>
    <property type="match status" value="1"/>
</dbReference>
<comment type="subcellular location">
    <subcellularLocation>
        <location evidence="5 6">Cytoplasm</location>
    </subcellularLocation>
</comment>
<sequence>MQNPYLTVGALTKYIKRKFDADLHLRDVYVKGELSNVKLHSSGHVYFTLKDSRSRINAAMFRANASKLKFRPEEGMNVLIRGDVNVYEAAGQYQLYANSMQPDGVGELFIAFEQLKERLGKEGLFNAKWKQPIPAYPDRVGVITAPTGAAVRDICTTLNRRYPLADVLLFPAVVQGANAVPSIASAIRQANGHGGIDVLIIGRGGGSIEDLWAFNEEEVAREIFTSRIPVISAVGHETDTVIADFVADLRAPTPTAAAELAVPDSVEVSRRILESRSRLHQSLHSRLRQEQKRLERLESSYPMSFPERLYRPFAERLELLDERLGQSASRLASDRRQAIANLDARLSARSPRELLTQAQQHTNRLEEGLKRAAKETVQRQGRTLDSAVRTLQALNPLSVMDRGYSLVRSGDRVIKSAGELDAGDKVSISFRDGTIDAIVKGSPERKDVEQ</sequence>
<dbReference type="InterPro" id="IPR020579">
    <property type="entry name" value="Exonuc_VII_lsu_C"/>
</dbReference>
<keyword evidence="10" id="KW-1185">Reference proteome</keyword>
<comment type="similarity">
    <text evidence="5 6">Belongs to the XseA family.</text>
</comment>
<dbReference type="Pfam" id="PF02601">
    <property type="entry name" value="Exonuc_VII_L"/>
    <property type="match status" value="1"/>
</dbReference>
<dbReference type="Proteomes" id="UP000199200">
    <property type="component" value="Unassembled WGS sequence"/>
</dbReference>
<dbReference type="PANTHER" id="PTHR30008">
    <property type="entry name" value="EXODEOXYRIBONUCLEASE 7 LARGE SUBUNIT"/>
    <property type="match status" value="1"/>
</dbReference>
<dbReference type="STRING" id="426757.SAMN04488127_1233"/>
<evidence type="ECO:0000256" key="4">
    <source>
        <dbReference type="ARBA" id="ARBA00022839"/>
    </source>
</evidence>
<dbReference type="InterPro" id="IPR003753">
    <property type="entry name" value="Exonuc_VII_L"/>
</dbReference>
<accession>A0A1H6WRK4</accession>
<feature type="domain" description="Exonuclease VII large subunit C-terminal" evidence="7">
    <location>
        <begin position="124"/>
        <end position="437"/>
    </location>
</feature>
<comment type="function">
    <text evidence="5">Bidirectionally degrades single-stranded DNA into large acid-insoluble oligonucleotides, which are then degraded further into small acid-soluble oligonucleotides.</text>
</comment>
<keyword evidence="4 5" id="KW-0269">Exonuclease</keyword>
<organism evidence="9 10">
    <name type="scientific">Bhargavaea ginsengi</name>
    <dbReference type="NCBI Taxonomy" id="426757"/>
    <lineage>
        <taxon>Bacteria</taxon>
        <taxon>Bacillati</taxon>
        <taxon>Bacillota</taxon>
        <taxon>Bacilli</taxon>
        <taxon>Bacillales</taxon>
        <taxon>Caryophanaceae</taxon>
        <taxon>Bhargavaea</taxon>
    </lineage>
</organism>
<dbReference type="PANTHER" id="PTHR30008:SF0">
    <property type="entry name" value="EXODEOXYRIBONUCLEASE 7 LARGE SUBUNIT"/>
    <property type="match status" value="1"/>
</dbReference>
<dbReference type="AlphaFoldDB" id="A0A1H6WRK4"/>
<evidence type="ECO:0000313" key="10">
    <source>
        <dbReference type="Proteomes" id="UP000199200"/>
    </source>
</evidence>
<evidence type="ECO:0000256" key="3">
    <source>
        <dbReference type="ARBA" id="ARBA00022801"/>
    </source>
</evidence>
<dbReference type="EC" id="3.1.11.6" evidence="5"/>
<evidence type="ECO:0000256" key="6">
    <source>
        <dbReference type="RuleBase" id="RU004355"/>
    </source>
</evidence>
<keyword evidence="3 5" id="KW-0378">Hydrolase</keyword>
<dbReference type="CDD" id="cd04489">
    <property type="entry name" value="ExoVII_LU_OBF"/>
    <property type="match status" value="1"/>
</dbReference>
<comment type="catalytic activity">
    <reaction evidence="5 6">
        <text>Exonucleolytic cleavage in either 5'- to 3'- or 3'- to 5'-direction to yield nucleoside 5'-phosphates.</text>
        <dbReference type="EC" id="3.1.11.6"/>
    </reaction>
</comment>
<dbReference type="RefSeq" id="WP_092051128.1">
    <property type="nucleotide sequence ID" value="NZ_FNZF01000002.1"/>
</dbReference>
<keyword evidence="1 5" id="KW-0963">Cytoplasm</keyword>
<dbReference type="GO" id="GO:0003676">
    <property type="term" value="F:nucleic acid binding"/>
    <property type="evidence" value="ECO:0007669"/>
    <property type="project" value="InterPro"/>
</dbReference>
<evidence type="ECO:0000313" key="9">
    <source>
        <dbReference type="EMBL" id="SEJ19611.1"/>
    </source>
</evidence>
<comment type="subunit">
    <text evidence="5">Heterooligomer composed of large and small subunits.</text>
</comment>
<evidence type="ECO:0000259" key="8">
    <source>
        <dbReference type="Pfam" id="PF13742"/>
    </source>
</evidence>
<dbReference type="GO" id="GO:0009318">
    <property type="term" value="C:exodeoxyribonuclease VII complex"/>
    <property type="evidence" value="ECO:0007669"/>
    <property type="project" value="UniProtKB-UniRule"/>
</dbReference>
<evidence type="ECO:0000256" key="1">
    <source>
        <dbReference type="ARBA" id="ARBA00022490"/>
    </source>
</evidence>
<name>A0A1H6WRK4_9BACL</name>
<reference evidence="10" key="1">
    <citation type="submission" date="2016-10" db="EMBL/GenBank/DDBJ databases">
        <authorList>
            <person name="Varghese N."/>
            <person name="Submissions S."/>
        </authorList>
    </citation>
    <scope>NUCLEOTIDE SEQUENCE [LARGE SCALE GENOMIC DNA]</scope>
    <source>
        <strain evidence="10">CGMCC 1.6763</strain>
    </source>
</reference>
<dbReference type="GO" id="GO:0006308">
    <property type="term" value="P:DNA catabolic process"/>
    <property type="evidence" value="ECO:0007669"/>
    <property type="project" value="UniProtKB-UniRule"/>
</dbReference>
<proteinExistence type="inferred from homology"/>
<dbReference type="InterPro" id="IPR025824">
    <property type="entry name" value="OB-fold_nuc-bd_dom"/>
</dbReference>
<gene>
    <name evidence="5" type="primary">xseA</name>
    <name evidence="9" type="ORF">SAMN04488127_1233</name>
</gene>
<dbReference type="GO" id="GO:0005737">
    <property type="term" value="C:cytoplasm"/>
    <property type="evidence" value="ECO:0007669"/>
    <property type="project" value="UniProtKB-SubCell"/>
</dbReference>
<evidence type="ECO:0000256" key="2">
    <source>
        <dbReference type="ARBA" id="ARBA00022722"/>
    </source>
</evidence>
<feature type="domain" description="OB-fold nucleic acid binding" evidence="8">
    <location>
        <begin position="6"/>
        <end position="101"/>
    </location>
</feature>
<dbReference type="Pfam" id="PF13742">
    <property type="entry name" value="tRNA_anti_2"/>
    <property type="match status" value="1"/>
</dbReference>
<evidence type="ECO:0000259" key="7">
    <source>
        <dbReference type="Pfam" id="PF02601"/>
    </source>
</evidence>
<evidence type="ECO:0000256" key="5">
    <source>
        <dbReference type="HAMAP-Rule" id="MF_00378"/>
    </source>
</evidence>
<dbReference type="OrthoDB" id="9802795at2"/>
<dbReference type="EMBL" id="FNZF01000002">
    <property type="protein sequence ID" value="SEJ19611.1"/>
    <property type="molecule type" value="Genomic_DNA"/>
</dbReference>
<dbReference type="GO" id="GO:0008855">
    <property type="term" value="F:exodeoxyribonuclease VII activity"/>
    <property type="evidence" value="ECO:0007669"/>
    <property type="project" value="UniProtKB-UniRule"/>
</dbReference>